<dbReference type="InterPro" id="IPR044925">
    <property type="entry name" value="His-Me_finger_sf"/>
</dbReference>
<feature type="domain" description="HNH nuclease" evidence="1">
    <location>
        <begin position="55"/>
        <end position="97"/>
    </location>
</feature>
<evidence type="ECO:0000313" key="3">
    <source>
        <dbReference type="Proteomes" id="UP000013304"/>
    </source>
</evidence>
<keyword evidence="2" id="KW-0255">Endonuclease</keyword>
<dbReference type="EMBL" id="CP005080">
    <property type="protein sequence ID" value="AGK80423.1"/>
    <property type="molecule type" value="Genomic_DNA"/>
</dbReference>
<keyword evidence="2" id="KW-0378">Hydrolase</keyword>
<dbReference type="GO" id="GO:0004519">
    <property type="term" value="F:endonuclease activity"/>
    <property type="evidence" value="ECO:0007669"/>
    <property type="project" value="UniProtKB-KW"/>
</dbReference>
<sequence>MPPRPRPTAAWRYWSRVAFDGPLSTVRGVTGRCHEWTGARNEKGYGTFWFGHTVKAHRHAYRLAGLPLPADLDVDHRCRNRACVRPSHLRAVTHRVNLLASTNHVALRAAQTACHRGHPFDAENTIRARNGTRKCRTCKNARARGELLTTPERIAA</sequence>
<dbReference type="RefSeq" id="WP_015611726.1">
    <property type="nucleotide sequence ID" value="NC_021177.1"/>
</dbReference>
<dbReference type="Pfam" id="PF13392">
    <property type="entry name" value="HNH_3"/>
    <property type="match status" value="1"/>
</dbReference>
<dbReference type="OrthoDB" id="3732358at2"/>
<dbReference type="PATRIC" id="fig|1303692.3.peg.5560"/>
<accession>N0D3H3</accession>
<dbReference type="InterPro" id="IPR003615">
    <property type="entry name" value="HNH_nuc"/>
</dbReference>
<dbReference type="InterPro" id="IPR044930">
    <property type="entry name" value="Homing_endonuclease_His-Me"/>
</dbReference>
<evidence type="ECO:0000313" key="2">
    <source>
        <dbReference type="EMBL" id="AGK80423.1"/>
    </source>
</evidence>
<evidence type="ECO:0000259" key="1">
    <source>
        <dbReference type="Pfam" id="PF13392"/>
    </source>
</evidence>
<name>N0D3H3_STRMI</name>
<dbReference type="Proteomes" id="UP000013304">
    <property type="component" value="Chromosome"/>
</dbReference>
<dbReference type="AlphaFoldDB" id="N0D3H3"/>
<keyword evidence="2" id="KW-0540">Nuclease</keyword>
<organism evidence="2 3">
    <name type="scientific">Streptomyces microflavus DSM 40593</name>
    <dbReference type="NCBI Taxonomy" id="1303692"/>
    <lineage>
        <taxon>Bacteria</taxon>
        <taxon>Bacillati</taxon>
        <taxon>Actinomycetota</taxon>
        <taxon>Actinomycetes</taxon>
        <taxon>Kitasatosporales</taxon>
        <taxon>Streptomycetaceae</taxon>
        <taxon>Streptomyces</taxon>
    </lineage>
</organism>
<dbReference type="eggNOG" id="ENOG5033A1Y">
    <property type="taxonomic scope" value="Bacteria"/>
</dbReference>
<gene>
    <name evidence="2" type="ORF">SFUL_5535</name>
</gene>
<dbReference type="SUPFAM" id="SSF54060">
    <property type="entry name" value="His-Me finger endonucleases"/>
    <property type="match status" value="1"/>
</dbReference>
<reference evidence="2 3" key="1">
    <citation type="submission" date="2013-04" db="EMBL/GenBank/DDBJ databases">
        <title>Complete genome sequence of Streptomyces fulvissimus.</title>
        <authorList>
            <person name="Myronovskyi M."/>
            <person name="Tokovenko B."/>
            <person name="Manderscheid N."/>
            <person name="Petzke L."/>
            <person name="Luzhetskyy A."/>
        </authorList>
    </citation>
    <scope>NUCLEOTIDE SEQUENCE [LARGE SCALE GENOMIC DNA]</scope>
    <source>
        <strain evidence="2 3">DSM 40593</strain>
    </source>
</reference>
<dbReference type="Gene3D" id="3.90.75.10">
    <property type="entry name" value="Homing Intron 3 (I-ppo) Encoded Endonuclease, Chain A"/>
    <property type="match status" value="1"/>
</dbReference>
<proteinExistence type="predicted"/>
<dbReference type="KEGG" id="sfi:SFUL_5535"/>
<dbReference type="HOGENOM" id="CLU_1685566_0_0_11"/>
<protein>
    <submittedName>
        <fullName evidence="2">HNH endonuclease</fullName>
    </submittedName>
</protein>